<name>A0ABP9QK61_9RHOO</name>
<dbReference type="EMBL" id="BAABLD010000007">
    <property type="protein sequence ID" value="GAA5163006.1"/>
    <property type="molecule type" value="Genomic_DNA"/>
</dbReference>
<organism evidence="7 8">
    <name type="scientific">Viridibacterium curvum</name>
    <dbReference type="NCBI Taxonomy" id="1101404"/>
    <lineage>
        <taxon>Bacteria</taxon>
        <taxon>Pseudomonadati</taxon>
        <taxon>Pseudomonadota</taxon>
        <taxon>Betaproteobacteria</taxon>
        <taxon>Rhodocyclales</taxon>
        <taxon>Rhodocyclaceae</taxon>
        <taxon>Viridibacterium</taxon>
    </lineage>
</organism>
<feature type="transmembrane region" description="Helical" evidence="5">
    <location>
        <begin position="24"/>
        <end position="47"/>
    </location>
</feature>
<dbReference type="RefSeq" id="WP_345532214.1">
    <property type="nucleotide sequence ID" value="NZ_BAABLD010000007.1"/>
</dbReference>
<dbReference type="InterPro" id="IPR017501">
    <property type="entry name" value="Phage_infect_YhgE_C"/>
</dbReference>
<keyword evidence="2 5" id="KW-0812">Transmembrane</keyword>
<feature type="transmembrane region" description="Helical" evidence="5">
    <location>
        <begin position="605"/>
        <end position="626"/>
    </location>
</feature>
<evidence type="ECO:0000259" key="6">
    <source>
        <dbReference type="Pfam" id="PF12698"/>
    </source>
</evidence>
<sequence>MKLIRNILTVAGLEMQYFFQHRKLALAVVIVAFVPALYSLIYLSSVWDPEAHSTALPVGIVNLDEGLQYRDHVFNIGLDVQRTLKAQGRFGFRELIDEDEARRQVRRGDLAFALILPRDFSANAIPGNSAGAGKPIVVLSEGNNIESAGIARRFAQRLDQDINENLNEQRWGVVFSNALGSQRSVDVLRKSVAELDQGGRALADGASQTAAGSQKLAAGTHQLADNTRKLIDGAQQIGAALASIDAQRPPQQDLNRLRNGTDALVRGHEALGNGLVELRNGTQQLHVGLETLHYEVSQSMWAPTALTDGTRDLLEGSTKLDGGAQAAVEANNKLSDGARQVRTGTNRLLTGVRTLGDAIHEINTKLPPASQYDALSHGAEEVEQGADKVTRATRDVAGGAKQLSLGLAQLHQALPVSVAKPDGSPQGLAHSVEPHLEVEAPVENSGSGFAPNIISAALWLGAGVAVFLLHVRVLPQQARLMPPVARLLGKLTIPTGVVVLQVLAILALVSWVLRIQIQHPLAFTLILILSAMTFLLITFALARAGGDAGKGIAMVLLAVQLSSSGGIMPVELSGRLFMDISPWLPLTWVIKALKASMFGAFEGDWMTPVQAVLPWTIIAAMFAIYVGRWRFVDQGALRPPVDI</sequence>
<evidence type="ECO:0000313" key="8">
    <source>
        <dbReference type="Proteomes" id="UP001500547"/>
    </source>
</evidence>
<keyword evidence="3 5" id="KW-1133">Transmembrane helix</keyword>
<dbReference type="InterPro" id="IPR023908">
    <property type="entry name" value="xxxLxxG_rpt"/>
</dbReference>
<feature type="transmembrane region" description="Helical" evidence="5">
    <location>
        <begin position="491"/>
        <end position="513"/>
    </location>
</feature>
<dbReference type="NCBIfam" id="TIGR03057">
    <property type="entry name" value="xxxLxxG_by_4"/>
    <property type="match status" value="1"/>
</dbReference>
<dbReference type="PANTHER" id="PTHR43077:SF10">
    <property type="entry name" value="TRANSPORT PERMEASE PROTEIN"/>
    <property type="match status" value="1"/>
</dbReference>
<dbReference type="InterPro" id="IPR051328">
    <property type="entry name" value="T7SS_ABC-Transporter"/>
</dbReference>
<evidence type="ECO:0000256" key="4">
    <source>
        <dbReference type="ARBA" id="ARBA00023136"/>
    </source>
</evidence>
<feature type="domain" description="ABC-2 type transporter transmembrane" evidence="6">
    <location>
        <begin position="423"/>
        <end position="626"/>
    </location>
</feature>
<evidence type="ECO:0000256" key="5">
    <source>
        <dbReference type="SAM" id="Phobius"/>
    </source>
</evidence>
<accession>A0ABP9QK61</accession>
<dbReference type="Pfam" id="PF12698">
    <property type="entry name" value="ABC2_membrane_3"/>
    <property type="match status" value="1"/>
</dbReference>
<protein>
    <recommendedName>
        <fullName evidence="6">ABC-2 type transporter transmembrane domain-containing protein</fullName>
    </recommendedName>
</protein>
<dbReference type="NCBIfam" id="TIGR03061">
    <property type="entry name" value="pip_yhgE_Nterm"/>
    <property type="match status" value="1"/>
</dbReference>
<keyword evidence="4 5" id="KW-0472">Membrane</keyword>
<keyword evidence="8" id="KW-1185">Reference proteome</keyword>
<comment type="subcellular location">
    <subcellularLocation>
        <location evidence="1">Membrane</location>
        <topology evidence="1">Multi-pass membrane protein</topology>
    </subcellularLocation>
</comment>
<dbReference type="NCBIfam" id="TIGR03062">
    <property type="entry name" value="pip_yhgE_Cterm"/>
    <property type="match status" value="1"/>
</dbReference>
<comment type="caution">
    <text evidence="7">The sequence shown here is derived from an EMBL/GenBank/DDBJ whole genome shotgun (WGS) entry which is preliminary data.</text>
</comment>
<dbReference type="Proteomes" id="UP001500547">
    <property type="component" value="Unassembled WGS sequence"/>
</dbReference>
<dbReference type="InterPro" id="IPR013525">
    <property type="entry name" value="ABC2_TM"/>
</dbReference>
<feature type="transmembrane region" description="Helical" evidence="5">
    <location>
        <begin position="519"/>
        <end position="542"/>
    </location>
</feature>
<dbReference type="InterPro" id="IPR017500">
    <property type="entry name" value="Phage_infect_YhgE_N"/>
</dbReference>
<proteinExistence type="predicted"/>
<evidence type="ECO:0000256" key="3">
    <source>
        <dbReference type="ARBA" id="ARBA00022989"/>
    </source>
</evidence>
<dbReference type="PANTHER" id="PTHR43077">
    <property type="entry name" value="TRANSPORT PERMEASE YVFS-RELATED"/>
    <property type="match status" value="1"/>
</dbReference>
<evidence type="ECO:0000256" key="2">
    <source>
        <dbReference type="ARBA" id="ARBA00022692"/>
    </source>
</evidence>
<gene>
    <name evidence="7" type="ORF">GCM10025770_14490</name>
</gene>
<evidence type="ECO:0000256" key="1">
    <source>
        <dbReference type="ARBA" id="ARBA00004141"/>
    </source>
</evidence>
<reference evidence="8" key="1">
    <citation type="journal article" date="2019" name="Int. J. Syst. Evol. Microbiol.">
        <title>The Global Catalogue of Microorganisms (GCM) 10K type strain sequencing project: providing services to taxonomists for standard genome sequencing and annotation.</title>
        <authorList>
            <consortium name="The Broad Institute Genomics Platform"/>
            <consortium name="The Broad Institute Genome Sequencing Center for Infectious Disease"/>
            <person name="Wu L."/>
            <person name="Ma J."/>
        </authorList>
    </citation>
    <scope>NUCLEOTIDE SEQUENCE [LARGE SCALE GENOMIC DNA]</scope>
    <source>
        <strain evidence="8">JCM 18715</strain>
    </source>
</reference>
<evidence type="ECO:0000313" key="7">
    <source>
        <dbReference type="EMBL" id="GAA5163006.1"/>
    </source>
</evidence>